<dbReference type="VEuPathDB" id="FungiDB:Z517_02051"/>
<dbReference type="InterPro" id="IPR021858">
    <property type="entry name" value="Fun_TF"/>
</dbReference>
<gene>
    <name evidence="2" type="ORF">Z517_02051</name>
</gene>
<dbReference type="Proteomes" id="UP000053029">
    <property type="component" value="Unassembled WGS sequence"/>
</dbReference>
<keyword evidence="3" id="KW-1185">Reference proteome</keyword>
<evidence type="ECO:0000313" key="3">
    <source>
        <dbReference type="Proteomes" id="UP000053029"/>
    </source>
</evidence>
<evidence type="ECO:0000313" key="2">
    <source>
        <dbReference type="EMBL" id="KIW82808.1"/>
    </source>
</evidence>
<dbReference type="HOGENOM" id="CLU_021599_5_2_1"/>
<dbReference type="PANTHER" id="PTHR38111">
    <property type="entry name" value="ZN(2)-C6 FUNGAL-TYPE DOMAIN-CONTAINING PROTEIN-RELATED"/>
    <property type="match status" value="1"/>
</dbReference>
<dbReference type="EMBL" id="KN846970">
    <property type="protein sequence ID" value="KIW82808.1"/>
    <property type="molecule type" value="Genomic_DNA"/>
</dbReference>
<dbReference type="RefSeq" id="XP_013286616.1">
    <property type="nucleotide sequence ID" value="XM_013431162.1"/>
</dbReference>
<accession>A0A0D2GPB0</accession>
<dbReference type="OrthoDB" id="3525185at2759"/>
<dbReference type="PANTHER" id="PTHR38111:SF2">
    <property type="entry name" value="FINGER DOMAIN PROTEIN, PUTATIVE (AFU_ORTHOLOGUE AFUA_1G01560)-RELATED"/>
    <property type="match status" value="1"/>
</dbReference>
<evidence type="ECO:0000256" key="1">
    <source>
        <dbReference type="SAM" id="MobiDB-lite"/>
    </source>
</evidence>
<organism evidence="2 3">
    <name type="scientific">Fonsecaea pedrosoi CBS 271.37</name>
    <dbReference type="NCBI Taxonomy" id="1442368"/>
    <lineage>
        <taxon>Eukaryota</taxon>
        <taxon>Fungi</taxon>
        <taxon>Dikarya</taxon>
        <taxon>Ascomycota</taxon>
        <taxon>Pezizomycotina</taxon>
        <taxon>Eurotiomycetes</taxon>
        <taxon>Chaetothyriomycetidae</taxon>
        <taxon>Chaetothyriales</taxon>
        <taxon>Herpotrichiellaceae</taxon>
        <taxon>Fonsecaea</taxon>
    </lineage>
</organism>
<sequence length="383" mass="43858">MPDCLPRRCMKSFAASFFGRRVNVQRAQREGMNLYVRSLRELNERLSHPDRSSAGHTVLSIAILTFCEYLTATTGTAWVQHMLGMTEFFRLQGFEIFKQPYTMWAFQTDRFSMILAAIAARCPTCLATEEWKTIPWTFSQTPKNPVGYLIDLASELPAMYTKFIRYLKTTEASAKAELNLGLERDFADLLQRIRDWYIKWECEVKPRVEEVALSQNEQQKFGFASKLVFDNMTDIAYTFAMYQTTVIILLELWKTRRKVEITLPTKPSAVRDGNLSRLPDLPTDEFTSHQDDELSGTSNSTLVCQARKAALDICRILPVYLMPSGSWVHGIQMVIPIRMALIVLRQNGGCPQVAWLEDCMQQIGGAQRGWEIGKYAMQVYGYS</sequence>
<dbReference type="STRING" id="1442368.A0A0D2GPB0"/>
<dbReference type="InterPro" id="IPR053178">
    <property type="entry name" value="Osmoadaptation_assoc"/>
</dbReference>
<feature type="region of interest" description="Disordered" evidence="1">
    <location>
        <begin position="273"/>
        <end position="295"/>
    </location>
</feature>
<dbReference type="Pfam" id="PF11951">
    <property type="entry name" value="Fungal_trans_2"/>
    <property type="match status" value="1"/>
</dbReference>
<evidence type="ECO:0008006" key="4">
    <source>
        <dbReference type="Google" id="ProtNLM"/>
    </source>
</evidence>
<reference evidence="2 3" key="1">
    <citation type="submission" date="2015-01" db="EMBL/GenBank/DDBJ databases">
        <title>The Genome Sequence of Fonsecaea pedrosoi CBS 271.37.</title>
        <authorList>
            <consortium name="The Broad Institute Genomics Platform"/>
            <person name="Cuomo C."/>
            <person name="de Hoog S."/>
            <person name="Gorbushina A."/>
            <person name="Stielow B."/>
            <person name="Teixiera M."/>
            <person name="Abouelleil A."/>
            <person name="Chapman S.B."/>
            <person name="Priest M."/>
            <person name="Young S.K."/>
            <person name="Wortman J."/>
            <person name="Nusbaum C."/>
            <person name="Birren B."/>
        </authorList>
    </citation>
    <scope>NUCLEOTIDE SEQUENCE [LARGE SCALE GENOMIC DNA]</scope>
    <source>
        <strain evidence="2 3">CBS 271.37</strain>
    </source>
</reference>
<protein>
    <recommendedName>
        <fullName evidence="4">Transcription factor domain-containing protein</fullName>
    </recommendedName>
</protein>
<dbReference type="GeneID" id="25301541"/>
<dbReference type="AlphaFoldDB" id="A0A0D2GPB0"/>
<name>A0A0D2GPB0_9EURO</name>
<proteinExistence type="predicted"/>